<protein>
    <submittedName>
        <fullName evidence="2">Uncharacterized protein</fullName>
    </submittedName>
</protein>
<keyword evidence="3" id="KW-1185">Reference proteome</keyword>
<feature type="transmembrane region" description="Helical" evidence="1">
    <location>
        <begin position="12"/>
        <end position="31"/>
    </location>
</feature>
<accession>A0A3E0DW25</accession>
<dbReference type="Proteomes" id="UP000256542">
    <property type="component" value="Unassembled WGS sequence"/>
</dbReference>
<dbReference type="AlphaFoldDB" id="A0A3E0DW25"/>
<evidence type="ECO:0000256" key="1">
    <source>
        <dbReference type="SAM" id="Phobius"/>
    </source>
</evidence>
<gene>
    <name evidence="2" type="ORF">DFP81_101269</name>
</gene>
<keyword evidence="1" id="KW-0812">Transmembrane</keyword>
<keyword evidence="1" id="KW-1133">Transmembrane helix</keyword>
<keyword evidence="1" id="KW-0472">Membrane</keyword>
<comment type="caution">
    <text evidence="2">The sequence shown here is derived from an EMBL/GenBank/DDBJ whole genome shotgun (WGS) entry which is preliminary data.</text>
</comment>
<sequence length="39" mass="4189">MENFILDDALNLTALAIILGSFSVLAVTNLVQTIKKNLA</sequence>
<evidence type="ECO:0000313" key="3">
    <source>
        <dbReference type="Proteomes" id="UP000256542"/>
    </source>
</evidence>
<reference evidence="2 3" key="1">
    <citation type="submission" date="2018-08" db="EMBL/GenBank/DDBJ databases">
        <title>Genomic Encyclopedia of Type Strains, Phase III (KMG-III): the genomes of soil and plant-associated and newly described type strains.</title>
        <authorList>
            <person name="Whitman W."/>
        </authorList>
    </citation>
    <scope>NUCLEOTIDE SEQUENCE [LARGE SCALE GENOMIC DNA]</scope>
    <source>
        <strain evidence="2 3">CECT 7375</strain>
    </source>
</reference>
<proteinExistence type="predicted"/>
<organism evidence="2 3">
    <name type="scientific">Marinomonas pollencensis</name>
    <dbReference type="NCBI Taxonomy" id="491954"/>
    <lineage>
        <taxon>Bacteria</taxon>
        <taxon>Pseudomonadati</taxon>
        <taxon>Pseudomonadota</taxon>
        <taxon>Gammaproteobacteria</taxon>
        <taxon>Oceanospirillales</taxon>
        <taxon>Oceanospirillaceae</taxon>
        <taxon>Marinomonas</taxon>
    </lineage>
</organism>
<name>A0A3E0DW25_9GAMM</name>
<evidence type="ECO:0000313" key="2">
    <source>
        <dbReference type="EMBL" id="REG86704.1"/>
    </source>
</evidence>
<dbReference type="EMBL" id="QUNG01000001">
    <property type="protein sequence ID" value="REG86704.1"/>
    <property type="molecule type" value="Genomic_DNA"/>
</dbReference>